<dbReference type="OrthoDB" id="2224430at2759"/>
<reference evidence="18" key="1">
    <citation type="submission" date="2022-06" db="EMBL/GenBank/DDBJ databases">
        <title>Genome Sequence of Candolleomyces eurysporus.</title>
        <authorList>
            <person name="Buettner E."/>
        </authorList>
    </citation>
    <scope>NUCLEOTIDE SEQUENCE</scope>
    <source>
        <strain evidence="18">VTCC 930004</strain>
    </source>
</reference>
<evidence type="ECO:0000256" key="6">
    <source>
        <dbReference type="ARBA" id="ARBA00022723"/>
    </source>
</evidence>
<dbReference type="Pfam" id="PF00694">
    <property type="entry name" value="Aconitase_C"/>
    <property type="match status" value="1"/>
</dbReference>
<sequence length="1526" mass="165310">MPSWFSHFECPFYVDCSYHYGYDADVDHSHFHHPFYADGNWRLRAYVPGMEGGLRKVSRLSLQDKVNLATGVQWQKGNCVGNIPAISSIQFPGLCLQDGPLGIRFADKVTAFPAAINAAATFNRTLMRRRATEMGAEFRGKGINVALAPAIRNVQRAPAAGRNWESFGADPYLNGEASYETVMGLQSQGVQAAAKHYINNEQEHFRETSSSNVDDRRTKSTSYLVQANVASVMCSYNQLNGTYACENDKVLNGVLKGEFGFPGYVMSDWWATHSTTAVNYGLDMTMPGDQTYMSGTTYFGNNLVQAVQGGRVQQSRIDDMALRILAAWYLMKQDSGFPAVNFNSWNQNNSPNQHIDVQANHKETVRIVGAASTVLLKNVNNALPLKNPRTLGIIGNGAGPGSRGPNGYEDRGGNDGVLAMGWGSGTCEFPYLTTVRDKKLCVRVYGQVGGTVSSSLSDTDMNAATSTATGKDYALVFITGKLLNRTQRIFFADFHPADSGEGYITVEGHAGDRNDLKAWHNGDALVQRVAQANTKTIVVVNSVGPIEMEPWINNPNVVAVVWSGLPGQEAGNSLADVLFGDYNPSGRLPYTIGKSVNDYSVKVLYNSNAQIPTITYSEGLFIDYRAFDRDNIEPRFEFGFGLSYTTFTYANLQVSGTAGGITFASGPGTSLDPRLHEKTVTVTFQLTNNGTVAGHELYIALPTSARAPPKALKGFDSVYLTPGQTKTVTMQLTRFDLAIWDTGAQRTGAALRRGLATHAQVSIEKDCSTITPPYDSLIEKLGRIRKYLNRPLSLAEKILYSHVIEPEQAFGSGGKIRGESYLQLRPERVAMQDASAQMALLQFMSAGLSQSAVPASIHCDHLIQAIEGAESDLKRSLVTNQEVFEFLQSAATKYGLEFWRPGSGIIHQIVLENYAAPGMLMLGTDSHTPNAGGLGGLAIGVGGADAVDAMTGTPWELKAPNVIGIHLTGKMNGWATPKDLILHLAGKLTVRGGTGSILEYFGPGVATQSCTGLATIANMGAEVGATTSTFPYSSRMRDYLIATGRAPVAHAADKALAQGFLRADEGTEYDQVIEVDLSRLEPTINGPFTPDLATPISKFGEFVKSQGWKDEFSAGLIGSCTNSSYEDMTAVANLAEQAKAAGLQTKVPFLCTPGSEQIRATIERDNVTSALQDVGATVLANACGPCIGQWKREDKQGEENAILTSFNRNFKSRNDGNKLTMNFLASPTIVTAMAFSGQLSFNPMTDSIPLPSGGSFKFEPPAGQDLPTSGFTPGRSEFYPIRNPEPQPEVPIVIKPDSQRLELLEPFQSPFGPESGNPRGLELPSLKVLLRVRGKCTTDHISAAGPWLKYKGHLTNISENLLITAINDEGGEMNVAFDKDTDSAGTIPEVAKRFKARNQPWALIVDDNYGEGSAREHAALQPRFYGCALIIARSFARIHETNLKKQGVLPLWFADKSDYGRIGSGDVVETVGLADLLEGKPNAEVRINVTKPSGETFQILTQHTMSADQLNWLRAGSALNFIRSIQ</sequence>
<comment type="pathway">
    <text evidence="3">Glycan metabolism; cellulose degradation.</text>
</comment>
<dbReference type="InterPro" id="IPR013783">
    <property type="entry name" value="Ig-like_fold"/>
</dbReference>
<evidence type="ECO:0000259" key="17">
    <source>
        <dbReference type="SMART" id="SM01217"/>
    </source>
</evidence>
<evidence type="ECO:0000313" key="18">
    <source>
        <dbReference type="EMBL" id="KAJ2928927.1"/>
    </source>
</evidence>
<dbReference type="InterPro" id="IPR002772">
    <property type="entry name" value="Glyco_hydro_3_C"/>
</dbReference>
<dbReference type="NCBIfam" id="NF005558">
    <property type="entry name" value="PRK07229.1"/>
    <property type="match status" value="1"/>
</dbReference>
<dbReference type="Gene3D" id="3.20.19.10">
    <property type="entry name" value="Aconitase, domain 4"/>
    <property type="match status" value="1"/>
</dbReference>
<feature type="domain" description="Fibronectin type III-like" evidence="17">
    <location>
        <begin position="691"/>
        <end position="767"/>
    </location>
</feature>
<evidence type="ECO:0000313" key="19">
    <source>
        <dbReference type="Proteomes" id="UP001140091"/>
    </source>
</evidence>
<comment type="caution">
    <text evidence="18">The sequence shown here is derived from an EMBL/GenBank/DDBJ whole genome shotgun (WGS) entry which is preliminary data.</text>
</comment>
<dbReference type="GO" id="GO:0003994">
    <property type="term" value="F:aconitate hydratase activity"/>
    <property type="evidence" value="ECO:0007669"/>
    <property type="project" value="InterPro"/>
</dbReference>
<keyword evidence="10" id="KW-0411">Iron-sulfur</keyword>
<dbReference type="InterPro" id="IPR017853">
    <property type="entry name" value="GH"/>
</dbReference>
<evidence type="ECO:0000256" key="12">
    <source>
        <dbReference type="ARBA" id="ARBA00023180"/>
    </source>
</evidence>
<evidence type="ECO:0000256" key="9">
    <source>
        <dbReference type="ARBA" id="ARBA00023004"/>
    </source>
</evidence>
<dbReference type="Pfam" id="PF01915">
    <property type="entry name" value="Glyco_hydro_3_C"/>
    <property type="match status" value="1"/>
</dbReference>
<dbReference type="FunFam" id="3.30.499.10:FF:000003">
    <property type="entry name" value="Aconitate hydratase, mitochondrial"/>
    <property type="match status" value="1"/>
</dbReference>
<evidence type="ECO:0000256" key="2">
    <source>
        <dbReference type="ARBA" id="ARBA00004173"/>
    </source>
</evidence>
<dbReference type="Pfam" id="PF00933">
    <property type="entry name" value="Glyco_hydro_3"/>
    <property type="match status" value="1"/>
</dbReference>
<protein>
    <recommendedName>
        <fullName evidence="5">beta-glucosidase</fullName>
        <ecNumber evidence="5">3.2.1.21</ecNumber>
    </recommendedName>
</protein>
<dbReference type="InterPro" id="IPR015931">
    <property type="entry name" value="Acnase/IPM_dHydase_lsu_aba_1/3"/>
</dbReference>
<dbReference type="PANTHER" id="PTHR43160:SF2">
    <property type="entry name" value="HOMOCITRATE DEHYDRATASE, MITOCHONDRIAL"/>
    <property type="match status" value="1"/>
</dbReference>
<keyword evidence="8" id="KW-0809">Transit peptide</keyword>
<dbReference type="InterPro" id="IPR036962">
    <property type="entry name" value="Glyco_hydro_3_N_sf"/>
</dbReference>
<evidence type="ECO:0000256" key="13">
    <source>
        <dbReference type="ARBA" id="ARBA00023239"/>
    </source>
</evidence>
<dbReference type="Gene3D" id="3.20.20.300">
    <property type="entry name" value="Glycoside hydrolase, family 3, N-terminal domain"/>
    <property type="match status" value="1"/>
</dbReference>
<proteinExistence type="inferred from homology"/>
<dbReference type="NCBIfam" id="TIGR01340">
    <property type="entry name" value="aconitase_mito"/>
    <property type="match status" value="1"/>
</dbReference>
<dbReference type="GO" id="GO:0006099">
    <property type="term" value="P:tricarboxylic acid cycle"/>
    <property type="evidence" value="ECO:0007669"/>
    <property type="project" value="InterPro"/>
</dbReference>
<comment type="similarity">
    <text evidence="4">Belongs to the glycosyl hydrolase 3 family.</text>
</comment>
<keyword evidence="16" id="KW-0624">Polysaccharide degradation</keyword>
<keyword evidence="11" id="KW-0496">Mitochondrion</keyword>
<evidence type="ECO:0000256" key="8">
    <source>
        <dbReference type="ARBA" id="ARBA00022946"/>
    </source>
</evidence>
<dbReference type="GO" id="GO:0005829">
    <property type="term" value="C:cytosol"/>
    <property type="evidence" value="ECO:0007669"/>
    <property type="project" value="TreeGrafter"/>
</dbReference>
<dbReference type="Gene3D" id="3.40.50.1700">
    <property type="entry name" value="Glycoside hydrolase family 3 C-terminal domain"/>
    <property type="match status" value="1"/>
</dbReference>
<dbReference type="Proteomes" id="UP001140091">
    <property type="component" value="Unassembled WGS sequence"/>
</dbReference>
<dbReference type="InterPro" id="IPR036008">
    <property type="entry name" value="Aconitase_4Fe-4S_dom"/>
</dbReference>
<name>A0A9W8MGF8_9AGAR</name>
<dbReference type="FunFam" id="3.20.19.10:FF:000002">
    <property type="entry name" value="Aconitate hydratase, mitochondrial"/>
    <property type="match status" value="1"/>
</dbReference>
<dbReference type="InterPro" id="IPR006248">
    <property type="entry name" value="Aconitase_mito-like"/>
</dbReference>
<dbReference type="InterPro" id="IPR050926">
    <property type="entry name" value="Aconitase/IPM_isomerase"/>
</dbReference>
<evidence type="ECO:0000256" key="11">
    <source>
        <dbReference type="ARBA" id="ARBA00023128"/>
    </source>
</evidence>
<dbReference type="InterPro" id="IPR036881">
    <property type="entry name" value="Glyco_hydro_3_C_sf"/>
</dbReference>
<evidence type="ECO:0000256" key="16">
    <source>
        <dbReference type="ARBA" id="ARBA00023326"/>
    </source>
</evidence>
<evidence type="ECO:0000256" key="4">
    <source>
        <dbReference type="ARBA" id="ARBA00005336"/>
    </source>
</evidence>
<keyword evidence="15" id="KW-0326">Glycosidase</keyword>
<dbReference type="FunFam" id="3.30.499.10:FF:000004">
    <property type="entry name" value="Aconitate hydratase, mitochondrial"/>
    <property type="match status" value="1"/>
</dbReference>
<dbReference type="PRINTS" id="PR00415">
    <property type="entry name" value="ACONITASE"/>
</dbReference>
<keyword evidence="7" id="KW-0378">Hydrolase</keyword>
<dbReference type="Gene3D" id="2.60.40.10">
    <property type="entry name" value="Immunoglobulins"/>
    <property type="match status" value="1"/>
</dbReference>
<gene>
    <name evidence="18" type="ORF">H1R20_g8333</name>
</gene>
<dbReference type="Pfam" id="PF14310">
    <property type="entry name" value="Fn3-like"/>
    <property type="match status" value="1"/>
</dbReference>
<evidence type="ECO:0000256" key="1">
    <source>
        <dbReference type="ARBA" id="ARBA00000448"/>
    </source>
</evidence>
<dbReference type="SUPFAM" id="SSF52016">
    <property type="entry name" value="LeuD/IlvD-like"/>
    <property type="match status" value="1"/>
</dbReference>
<dbReference type="FunFam" id="3.40.1060.10:FF:000001">
    <property type="entry name" value="Aconitate hydratase, mitochondrial"/>
    <property type="match status" value="1"/>
</dbReference>
<dbReference type="EC" id="3.2.1.21" evidence="5"/>
<dbReference type="GO" id="GO:0046872">
    <property type="term" value="F:metal ion binding"/>
    <property type="evidence" value="ECO:0007669"/>
    <property type="project" value="UniProtKB-KW"/>
</dbReference>
<keyword evidence="19" id="KW-1185">Reference proteome</keyword>
<dbReference type="Pfam" id="PF00330">
    <property type="entry name" value="Aconitase"/>
    <property type="match status" value="1"/>
</dbReference>
<keyword evidence="9" id="KW-0408">Iron</keyword>
<dbReference type="PANTHER" id="PTHR43160">
    <property type="entry name" value="ACONITATE HYDRATASE B"/>
    <property type="match status" value="1"/>
</dbReference>
<dbReference type="SUPFAM" id="SSF51445">
    <property type="entry name" value="(Trans)glycosidases"/>
    <property type="match status" value="1"/>
</dbReference>
<evidence type="ECO:0000256" key="14">
    <source>
        <dbReference type="ARBA" id="ARBA00023277"/>
    </source>
</evidence>
<dbReference type="SMART" id="SM01217">
    <property type="entry name" value="Fn3_like"/>
    <property type="match status" value="1"/>
</dbReference>
<dbReference type="InterPro" id="IPR001030">
    <property type="entry name" value="Acoase/IPM_deHydtase_lsu_aba"/>
</dbReference>
<accession>A0A9W8MGF8</accession>
<dbReference type="InterPro" id="IPR001764">
    <property type="entry name" value="Glyco_hydro_3_N"/>
</dbReference>
<dbReference type="InterPro" id="IPR015932">
    <property type="entry name" value="Aconitase_dom2"/>
</dbReference>
<evidence type="ECO:0000256" key="10">
    <source>
        <dbReference type="ARBA" id="ARBA00023014"/>
    </source>
</evidence>
<dbReference type="EMBL" id="JANBPK010000919">
    <property type="protein sequence ID" value="KAJ2928927.1"/>
    <property type="molecule type" value="Genomic_DNA"/>
</dbReference>
<dbReference type="GO" id="GO:0005739">
    <property type="term" value="C:mitochondrion"/>
    <property type="evidence" value="ECO:0007669"/>
    <property type="project" value="UniProtKB-SubCell"/>
</dbReference>
<dbReference type="FunFam" id="3.40.50.1700:FF:000003">
    <property type="entry name" value="Probable beta-glucosidase"/>
    <property type="match status" value="1"/>
</dbReference>
<dbReference type="InterPro" id="IPR015928">
    <property type="entry name" value="Aconitase/3IPM_dehydase_swvl"/>
</dbReference>
<keyword evidence="12" id="KW-0325">Glycoprotein</keyword>
<dbReference type="InterPro" id="IPR000573">
    <property type="entry name" value="AconitaseA/IPMdHydase_ssu_swvl"/>
</dbReference>
<evidence type="ECO:0000256" key="5">
    <source>
        <dbReference type="ARBA" id="ARBA00012744"/>
    </source>
</evidence>
<keyword evidence="14" id="KW-0119">Carbohydrate metabolism</keyword>
<dbReference type="SUPFAM" id="SSF53732">
    <property type="entry name" value="Aconitase iron-sulfur domain"/>
    <property type="match status" value="1"/>
</dbReference>
<dbReference type="InterPro" id="IPR026891">
    <property type="entry name" value="Fn3-like"/>
</dbReference>
<dbReference type="InterPro" id="IPR018136">
    <property type="entry name" value="Aconitase_4Fe-4S_BS"/>
</dbReference>
<evidence type="ECO:0000256" key="7">
    <source>
        <dbReference type="ARBA" id="ARBA00022801"/>
    </source>
</evidence>
<feature type="non-terminal residue" evidence="18">
    <location>
        <position position="1"/>
    </location>
</feature>
<dbReference type="GO" id="GO:0000272">
    <property type="term" value="P:polysaccharide catabolic process"/>
    <property type="evidence" value="ECO:0007669"/>
    <property type="project" value="UniProtKB-KW"/>
</dbReference>
<dbReference type="SUPFAM" id="SSF52279">
    <property type="entry name" value="Beta-D-glucan exohydrolase, C-terminal domain"/>
    <property type="match status" value="1"/>
</dbReference>
<keyword evidence="6" id="KW-0479">Metal-binding</keyword>
<dbReference type="GO" id="GO:0008422">
    <property type="term" value="F:beta-glucosidase activity"/>
    <property type="evidence" value="ECO:0007669"/>
    <property type="project" value="UniProtKB-EC"/>
</dbReference>
<dbReference type="PROSITE" id="PS01244">
    <property type="entry name" value="ACONITASE_2"/>
    <property type="match status" value="1"/>
</dbReference>
<organism evidence="18 19">
    <name type="scientific">Candolleomyces eurysporus</name>
    <dbReference type="NCBI Taxonomy" id="2828524"/>
    <lineage>
        <taxon>Eukaryota</taxon>
        <taxon>Fungi</taxon>
        <taxon>Dikarya</taxon>
        <taxon>Basidiomycota</taxon>
        <taxon>Agaricomycotina</taxon>
        <taxon>Agaricomycetes</taxon>
        <taxon>Agaricomycetidae</taxon>
        <taxon>Agaricales</taxon>
        <taxon>Agaricineae</taxon>
        <taxon>Psathyrellaceae</taxon>
        <taxon>Candolleomyces</taxon>
    </lineage>
</organism>
<dbReference type="Gene3D" id="3.40.1060.10">
    <property type="entry name" value="Aconitase, Domain 2"/>
    <property type="match status" value="1"/>
</dbReference>
<dbReference type="FunFam" id="3.20.20.300:FF:000002">
    <property type="entry name" value="Probable beta-glucosidase"/>
    <property type="match status" value="1"/>
</dbReference>
<dbReference type="GO" id="GO:0051539">
    <property type="term" value="F:4 iron, 4 sulfur cluster binding"/>
    <property type="evidence" value="ECO:0007669"/>
    <property type="project" value="InterPro"/>
</dbReference>
<comment type="subcellular location">
    <subcellularLocation>
        <location evidence="2">Mitochondrion</location>
    </subcellularLocation>
</comment>
<keyword evidence="13" id="KW-0456">Lyase</keyword>
<evidence type="ECO:0000256" key="3">
    <source>
        <dbReference type="ARBA" id="ARBA00004987"/>
    </source>
</evidence>
<comment type="catalytic activity">
    <reaction evidence="1">
        <text>Hydrolysis of terminal, non-reducing beta-D-glucosyl residues with release of beta-D-glucose.</text>
        <dbReference type="EC" id="3.2.1.21"/>
    </reaction>
</comment>
<dbReference type="Gene3D" id="3.30.499.10">
    <property type="entry name" value="Aconitase, domain 3"/>
    <property type="match status" value="2"/>
</dbReference>
<evidence type="ECO:0000256" key="15">
    <source>
        <dbReference type="ARBA" id="ARBA00023295"/>
    </source>
</evidence>